<proteinExistence type="predicted"/>
<dbReference type="RefSeq" id="XP_008893567.1">
    <property type="nucleotide sequence ID" value="XM_008895319.1"/>
</dbReference>
<sequence>MPEQGISLLHSEFSFINLLKTGSTSKMRVIQFLLSATIVLLASSNDIAATTTHDAVAKSKLSAEIPDDIFVKSVPFIYGNITGKMVIIIDKDSLHEVSTAASSSSDVFDFTELDKPDSASGD</sequence>
<dbReference type="AlphaFoldDB" id="W2R9E4"/>
<reference evidence="1 2" key="2">
    <citation type="submission" date="2013-11" db="EMBL/GenBank/DDBJ databases">
        <title>The Genome Sequence of Phytophthora parasitica INRA-310.</title>
        <authorList>
            <consortium name="The Broad Institute Genomics Platform"/>
            <person name="Russ C."/>
            <person name="Tyler B."/>
            <person name="Panabieres F."/>
            <person name="Shan W."/>
            <person name="Tripathy S."/>
            <person name="Grunwald N."/>
            <person name="Machado M."/>
            <person name="Johnson C.S."/>
            <person name="Arredondo F."/>
            <person name="Hong C."/>
            <person name="Coffey M."/>
            <person name="Young S.K."/>
            <person name="Zeng Q."/>
            <person name="Gargeya S."/>
            <person name="Fitzgerald M."/>
            <person name="Abouelleil A."/>
            <person name="Alvarado L."/>
            <person name="Chapman S.B."/>
            <person name="Gainer-Dewar J."/>
            <person name="Goldberg J."/>
            <person name="Griggs A."/>
            <person name="Gujja S."/>
            <person name="Hansen M."/>
            <person name="Howarth C."/>
            <person name="Imamovic A."/>
            <person name="Ireland A."/>
            <person name="Larimer J."/>
            <person name="McCowan C."/>
            <person name="Murphy C."/>
            <person name="Pearson M."/>
            <person name="Poon T.W."/>
            <person name="Priest M."/>
            <person name="Roberts A."/>
            <person name="Saif S."/>
            <person name="Shea T."/>
            <person name="Sykes S."/>
            <person name="Wortman J."/>
            <person name="Nusbaum C."/>
            <person name="Birren B."/>
        </authorList>
    </citation>
    <scope>NUCLEOTIDE SEQUENCE [LARGE SCALE GENOMIC DNA]</scope>
    <source>
        <strain evidence="1 2">INRA-310</strain>
    </source>
</reference>
<dbReference type="GeneID" id="20172189"/>
<dbReference type="VEuPathDB" id="FungiDB:PPTG_01927"/>
<evidence type="ECO:0000313" key="2">
    <source>
        <dbReference type="Proteomes" id="UP000018817"/>
    </source>
</evidence>
<reference evidence="2" key="1">
    <citation type="submission" date="2011-12" db="EMBL/GenBank/DDBJ databases">
        <authorList>
            <consortium name="The Broad Institute Genome Sequencing Platform"/>
            <person name="Russ C."/>
            <person name="Tyler B."/>
            <person name="Panabieres F."/>
            <person name="Shan W."/>
            <person name="Tripathy S."/>
            <person name="Grunwald N."/>
            <person name="Machado M."/>
            <person name="Young S.K."/>
            <person name="Zeng Q."/>
            <person name="Gargeya S."/>
            <person name="Fitzgerald M."/>
            <person name="Haas B."/>
            <person name="Abouelleil A."/>
            <person name="Alvarado L."/>
            <person name="Arachchi H.M."/>
            <person name="Berlin A."/>
            <person name="Chapman S.B."/>
            <person name="Gearin G."/>
            <person name="Goldberg J."/>
            <person name="Griggs A."/>
            <person name="Gujja S."/>
            <person name="Hansen M."/>
            <person name="Heiman D."/>
            <person name="Howarth C."/>
            <person name="Larimer J."/>
            <person name="Lui A."/>
            <person name="MacDonald P.J.P."/>
            <person name="McCowen C."/>
            <person name="Montmayeur A."/>
            <person name="Murphy C."/>
            <person name="Neiman D."/>
            <person name="Pearson M."/>
            <person name="Priest M."/>
            <person name="Roberts A."/>
            <person name="Saif S."/>
            <person name="Shea T."/>
            <person name="Sisk P."/>
            <person name="Stolte C."/>
            <person name="Sykes S."/>
            <person name="Wortman J."/>
            <person name="Nusbaum C."/>
            <person name="Birren B."/>
        </authorList>
    </citation>
    <scope>NUCLEOTIDE SEQUENCE [LARGE SCALE GENOMIC DNA]</scope>
    <source>
        <strain evidence="2">INRA-310</strain>
    </source>
</reference>
<dbReference type="Proteomes" id="UP000018817">
    <property type="component" value="Unassembled WGS sequence"/>
</dbReference>
<protein>
    <submittedName>
        <fullName evidence="1">Uncharacterized protein</fullName>
    </submittedName>
</protein>
<dbReference type="OMA" id="KMRVIQF"/>
<dbReference type="EMBL" id="KI669563">
    <property type="protein sequence ID" value="ETN21841.1"/>
    <property type="molecule type" value="Genomic_DNA"/>
</dbReference>
<organism evidence="1 2">
    <name type="scientific">Phytophthora nicotianae (strain INRA-310)</name>
    <name type="common">Phytophthora parasitica</name>
    <dbReference type="NCBI Taxonomy" id="761204"/>
    <lineage>
        <taxon>Eukaryota</taxon>
        <taxon>Sar</taxon>
        <taxon>Stramenopiles</taxon>
        <taxon>Oomycota</taxon>
        <taxon>Peronosporomycetes</taxon>
        <taxon>Peronosporales</taxon>
        <taxon>Peronosporaceae</taxon>
        <taxon>Phytophthora</taxon>
    </lineage>
</organism>
<accession>W2R9E4</accession>
<gene>
    <name evidence="1" type="ORF">PPTG_01927</name>
</gene>
<evidence type="ECO:0000313" key="1">
    <source>
        <dbReference type="EMBL" id="ETN21841.1"/>
    </source>
</evidence>
<name>W2R9E4_PHYN3</name>